<accession>A0AA38LIJ5</accession>
<dbReference type="GO" id="GO:0015074">
    <property type="term" value="P:DNA integration"/>
    <property type="evidence" value="ECO:0007669"/>
    <property type="project" value="UniProtKB-KW"/>
</dbReference>
<keyword evidence="5" id="KW-0460">Magnesium</keyword>
<dbReference type="GO" id="GO:0003887">
    <property type="term" value="F:DNA-directed DNA polymerase activity"/>
    <property type="evidence" value="ECO:0007669"/>
    <property type="project" value="UniProtKB-KW"/>
</dbReference>
<dbReference type="PROSITE" id="PS50994">
    <property type="entry name" value="INTEGRASE"/>
    <property type="match status" value="1"/>
</dbReference>
<gene>
    <name evidence="11" type="ORF">KI387_018494</name>
</gene>
<evidence type="ECO:0000313" key="11">
    <source>
        <dbReference type="EMBL" id="KAH9323855.1"/>
    </source>
</evidence>
<evidence type="ECO:0000256" key="5">
    <source>
        <dbReference type="ARBA" id="ARBA00022842"/>
    </source>
</evidence>
<dbReference type="GO" id="GO:0003676">
    <property type="term" value="F:nucleic acid binding"/>
    <property type="evidence" value="ECO:0007669"/>
    <property type="project" value="InterPro"/>
</dbReference>
<evidence type="ECO:0000256" key="2">
    <source>
        <dbReference type="ARBA" id="ARBA00022723"/>
    </source>
</evidence>
<evidence type="ECO:0000256" key="3">
    <source>
        <dbReference type="ARBA" id="ARBA00022759"/>
    </source>
</evidence>
<dbReference type="InterPro" id="IPR025724">
    <property type="entry name" value="GAG-pre-integrase_dom"/>
</dbReference>
<dbReference type="AlphaFoldDB" id="A0AA38LIJ5"/>
<keyword evidence="8" id="KW-0548">Nucleotidyltransferase</keyword>
<proteinExistence type="predicted"/>
<feature type="non-terminal residue" evidence="11">
    <location>
        <position position="1"/>
    </location>
</feature>
<dbReference type="GO" id="GO:0046872">
    <property type="term" value="F:metal ion binding"/>
    <property type="evidence" value="ECO:0007669"/>
    <property type="project" value="UniProtKB-KW"/>
</dbReference>
<dbReference type="Pfam" id="PF00665">
    <property type="entry name" value="rve"/>
    <property type="match status" value="1"/>
</dbReference>
<keyword evidence="4" id="KW-0378">Hydrolase</keyword>
<dbReference type="GO" id="GO:0004519">
    <property type="term" value="F:endonuclease activity"/>
    <property type="evidence" value="ECO:0007669"/>
    <property type="project" value="UniProtKB-KW"/>
</dbReference>
<keyword evidence="3" id="KW-0255">Endonuclease</keyword>
<dbReference type="Gene3D" id="3.30.420.10">
    <property type="entry name" value="Ribonuclease H-like superfamily/Ribonuclease H"/>
    <property type="match status" value="1"/>
</dbReference>
<reference evidence="11 12" key="1">
    <citation type="journal article" date="2021" name="Nat. Plants">
        <title>The Taxus genome provides insights into paclitaxel biosynthesis.</title>
        <authorList>
            <person name="Xiong X."/>
            <person name="Gou J."/>
            <person name="Liao Q."/>
            <person name="Li Y."/>
            <person name="Zhou Q."/>
            <person name="Bi G."/>
            <person name="Li C."/>
            <person name="Du R."/>
            <person name="Wang X."/>
            <person name="Sun T."/>
            <person name="Guo L."/>
            <person name="Liang H."/>
            <person name="Lu P."/>
            <person name="Wu Y."/>
            <person name="Zhang Z."/>
            <person name="Ro D.K."/>
            <person name="Shang Y."/>
            <person name="Huang S."/>
            <person name="Yan J."/>
        </authorList>
    </citation>
    <scope>NUCLEOTIDE SEQUENCE [LARGE SCALE GENOMIC DNA]</scope>
    <source>
        <strain evidence="11">Ta-2019</strain>
    </source>
</reference>
<comment type="caution">
    <text evidence="11">The sequence shown here is derived from an EMBL/GenBank/DDBJ whole genome shotgun (WGS) entry which is preliminary data.</text>
</comment>
<evidence type="ECO:0000256" key="8">
    <source>
        <dbReference type="ARBA" id="ARBA00022932"/>
    </source>
</evidence>
<evidence type="ECO:0000256" key="9">
    <source>
        <dbReference type="ARBA" id="ARBA00023172"/>
    </source>
</evidence>
<dbReference type="PANTHER" id="PTHR42648:SF11">
    <property type="entry name" value="TRANSPOSON TY4-P GAG-POL POLYPROTEIN"/>
    <property type="match status" value="1"/>
</dbReference>
<evidence type="ECO:0000256" key="7">
    <source>
        <dbReference type="ARBA" id="ARBA00022918"/>
    </source>
</evidence>
<dbReference type="InterPro" id="IPR001584">
    <property type="entry name" value="Integrase_cat-core"/>
</dbReference>
<sequence>LKHNLLSVSQMCKRGYNVIFHDKGCDIINYKTGKKVTKAKWKKNNMYVLNEINKEKCFTSKIDYNWLWHKRLGHVSFENIVKLSAKGCIRHMPTIVKPTDTLCKACLHGKQTRRSFKSKEYSTTRPLELIHIDLYGPTRTEGINGEVYFMLLIDDYTRMTWVACLKKNLEALDRFKKFKALVENEKNKKIKCLRSERGEELWSNEFDEFCEENGIRRQFSSTRTPQQNG</sequence>
<keyword evidence="6" id="KW-0229">DNA integration</keyword>
<keyword evidence="8" id="KW-0808">Transferase</keyword>
<evidence type="ECO:0000259" key="10">
    <source>
        <dbReference type="PROSITE" id="PS50994"/>
    </source>
</evidence>
<dbReference type="GO" id="GO:0003964">
    <property type="term" value="F:RNA-directed DNA polymerase activity"/>
    <property type="evidence" value="ECO:0007669"/>
    <property type="project" value="UniProtKB-KW"/>
</dbReference>
<keyword evidence="9" id="KW-0233">DNA recombination</keyword>
<dbReference type="Pfam" id="PF13976">
    <property type="entry name" value="gag_pre-integrs"/>
    <property type="match status" value="1"/>
</dbReference>
<keyword evidence="2" id="KW-0479">Metal-binding</keyword>
<evidence type="ECO:0000256" key="4">
    <source>
        <dbReference type="ARBA" id="ARBA00022801"/>
    </source>
</evidence>
<dbReference type="InterPro" id="IPR039537">
    <property type="entry name" value="Retrotran_Ty1/copia-like"/>
</dbReference>
<dbReference type="EMBL" id="JAHRHJ020000003">
    <property type="protein sequence ID" value="KAH9323855.1"/>
    <property type="molecule type" value="Genomic_DNA"/>
</dbReference>
<name>A0AA38LIJ5_TAXCH</name>
<evidence type="ECO:0000256" key="1">
    <source>
        <dbReference type="ARBA" id="ARBA00022722"/>
    </source>
</evidence>
<dbReference type="Proteomes" id="UP000824469">
    <property type="component" value="Unassembled WGS sequence"/>
</dbReference>
<feature type="non-terminal residue" evidence="11">
    <location>
        <position position="229"/>
    </location>
</feature>
<dbReference type="InterPro" id="IPR036397">
    <property type="entry name" value="RNaseH_sf"/>
</dbReference>
<organism evidence="11 12">
    <name type="scientific">Taxus chinensis</name>
    <name type="common">Chinese yew</name>
    <name type="synonym">Taxus wallichiana var. chinensis</name>
    <dbReference type="NCBI Taxonomy" id="29808"/>
    <lineage>
        <taxon>Eukaryota</taxon>
        <taxon>Viridiplantae</taxon>
        <taxon>Streptophyta</taxon>
        <taxon>Embryophyta</taxon>
        <taxon>Tracheophyta</taxon>
        <taxon>Spermatophyta</taxon>
        <taxon>Pinopsida</taxon>
        <taxon>Pinidae</taxon>
        <taxon>Conifers II</taxon>
        <taxon>Cupressales</taxon>
        <taxon>Taxaceae</taxon>
        <taxon>Taxus</taxon>
    </lineage>
</organism>
<dbReference type="InterPro" id="IPR012337">
    <property type="entry name" value="RNaseH-like_sf"/>
</dbReference>
<evidence type="ECO:0000313" key="12">
    <source>
        <dbReference type="Proteomes" id="UP000824469"/>
    </source>
</evidence>
<dbReference type="SUPFAM" id="SSF53098">
    <property type="entry name" value="Ribonuclease H-like"/>
    <property type="match status" value="1"/>
</dbReference>
<keyword evidence="7" id="KW-0695">RNA-directed DNA polymerase</keyword>
<keyword evidence="8" id="KW-0239">DNA-directed DNA polymerase</keyword>
<dbReference type="GO" id="GO:0006310">
    <property type="term" value="P:DNA recombination"/>
    <property type="evidence" value="ECO:0007669"/>
    <property type="project" value="UniProtKB-KW"/>
</dbReference>
<keyword evidence="12" id="KW-1185">Reference proteome</keyword>
<dbReference type="OMA" id="EYLWTEF"/>
<dbReference type="PANTHER" id="PTHR42648">
    <property type="entry name" value="TRANSPOSASE, PUTATIVE-RELATED"/>
    <property type="match status" value="1"/>
</dbReference>
<dbReference type="GO" id="GO:0016787">
    <property type="term" value="F:hydrolase activity"/>
    <property type="evidence" value="ECO:0007669"/>
    <property type="project" value="UniProtKB-KW"/>
</dbReference>
<protein>
    <recommendedName>
        <fullName evidence="10">Integrase catalytic domain-containing protein</fullName>
    </recommendedName>
</protein>
<feature type="domain" description="Integrase catalytic" evidence="10">
    <location>
        <begin position="122"/>
        <end position="229"/>
    </location>
</feature>
<evidence type="ECO:0000256" key="6">
    <source>
        <dbReference type="ARBA" id="ARBA00022908"/>
    </source>
</evidence>
<keyword evidence="1" id="KW-0540">Nuclease</keyword>